<evidence type="ECO:0000256" key="2">
    <source>
        <dbReference type="ARBA" id="ARBA00008520"/>
    </source>
</evidence>
<dbReference type="InterPro" id="IPR006059">
    <property type="entry name" value="SBP"/>
</dbReference>
<proteinExistence type="inferred from homology"/>
<name>A0ABT3YE81_9HYPH</name>
<accession>A0ABT3YE81</accession>
<dbReference type="Proteomes" id="UP001081283">
    <property type="component" value="Unassembled WGS sequence"/>
</dbReference>
<evidence type="ECO:0000256" key="3">
    <source>
        <dbReference type="ARBA" id="ARBA00022764"/>
    </source>
</evidence>
<keyword evidence="3" id="KW-0574">Periplasm</keyword>
<evidence type="ECO:0000256" key="1">
    <source>
        <dbReference type="ARBA" id="ARBA00004418"/>
    </source>
</evidence>
<dbReference type="RefSeq" id="WP_267612150.1">
    <property type="nucleotide sequence ID" value="NZ_JAOVZQ010000001.1"/>
</dbReference>
<organism evidence="5 6">
    <name type="scientific">Hoeflea ulvae</name>
    <dbReference type="NCBI Taxonomy" id="2983764"/>
    <lineage>
        <taxon>Bacteria</taxon>
        <taxon>Pseudomonadati</taxon>
        <taxon>Pseudomonadota</taxon>
        <taxon>Alphaproteobacteria</taxon>
        <taxon>Hyphomicrobiales</taxon>
        <taxon>Rhizobiaceae</taxon>
        <taxon>Hoeflea</taxon>
    </lineage>
</organism>
<dbReference type="InterPro" id="IPR050490">
    <property type="entry name" value="Bact_solute-bd_prot1"/>
</dbReference>
<evidence type="ECO:0000313" key="5">
    <source>
        <dbReference type="EMBL" id="MCY0094208.1"/>
    </source>
</evidence>
<gene>
    <name evidence="5" type="ORF">OEG82_09255</name>
</gene>
<dbReference type="Pfam" id="PF01547">
    <property type="entry name" value="SBP_bac_1"/>
    <property type="match status" value="1"/>
</dbReference>
<dbReference type="SUPFAM" id="SSF53850">
    <property type="entry name" value="Periplasmic binding protein-like II"/>
    <property type="match status" value="1"/>
</dbReference>
<protein>
    <submittedName>
        <fullName evidence="5">ABC transporter substrate-binding protein</fullName>
    </submittedName>
</protein>
<evidence type="ECO:0000256" key="4">
    <source>
        <dbReference type="SAM" id="SignalP"/>
    </source>
</evidence>
<evidence type="ECO:0000313" key="6">
    <source>
        <dbReference type="Proteomes" id="UP001081283"/>
    </source>
</evidence>
<sequence>MKFALYGAVAMATAMTAFAPAVAAAQELVLSIGSRGYGGMVERNIEAFEAANPDTSVEWLKVSDVPGDSRKLYVTGLTAKSPTPDVFAIDVIWAGEFAQRGWLEPLNDYLGEETIAAYNPSFLSAATVEDKVFAAPLYVDGTHLFYRSDLLEKYGIAVPKTWEEVISASKIVMEGEGNPQLYGFVSMWAKIEGLFMNWLSFINGNGASFFDADGNVAVNSPEAIAATQTMVDMLYEDRIVPDSILTMRPDDARTLFQQGRAVFLMVQDFVHAPLSAEDSPVAGKFDFTRNPYFEGHEDAHSTAMGGWLLAVNANSEHKEEAAKLVEYFTSYAAQLAAAIDENRAPGRTDVYAAPEMTEAALIQKFGEDYAVGVVRPSAITGSLYPRVSEVMQTEVTNALHRQKTVEEALNDAAAEVNSILGK</sequence>
<dbReference type="EMBL" id="JAOVZQ010000001">
    <property type="protein sequence ID" value="MCY0094208.1"/>
    <property type="molecule type" value="Genomic_DNA"/>
</dbReference>
<keyword evidence="4" id="KW-0732">Signal</keyword>
<comment type="subcellular location">
    <subcellularLocation>
        <location evidence="1">Periplasm</location>
    </subcellularLocation>
</comment>
<reference evidence="5" key="1">
    <citation type="submission" date="2022-10" db="EMBL/GenBank/DDBJ databases">
        <title>Hoeflea sp. J2-29, isolated from marine algae.</title>
        <authorList>
            <person name="Kristyanto S."/>
            <person name="Kim J.M."/>
            <person name="Jeon C.O."/>
        </authorList>
    </citation>
    <scope>NUCLEOTIDE SEQUENCE</scope>
    <source>
        <strain evidence="5">J2-29</strain>
    </source>
</reference>
<dbReference type="Gene3D" id="3.40.190.10">
    <property type="entry name" value="Periplasmic binding protein-like II"/>
    <property type="match status" value="2"/>
</dbReference>
<dbReference type="PANTHER" id="PTHR43649">
    <property type="entry name" value="ARABINOSE-BINDING PROTEIN-RELATED"/>
    <property type="match status" value="1"/>
</dbReference>
<feature type="chain" id="PRO_5046901335" evidence="4">
    <location>
        <begin position="20"/>
        <end position="422"/>
    </location>
</feature>
<dbReference type="CDD" id="cd14750">
    <property type="entry name" value="PBP2_TMBP"/>
    <property type="match status" value="1"/>
</dbReference>
<feature type="signal peptide" evidence="4">
    <location>
        <begin position="1"/>
        <end position="19"/>
    </location>
</feature>
<comment type="caution">
    <text evidence="5">The sequence shown here is derived from an EMBL/GenBank/DDBJ whole genome shotgun (WGS) entry which is preliminary data.</text>
</comment>
<comment type="similarity">
    <text evidence="2">Belongs to the bacterial solute-binding protein 1 family.</text>
</comment>
<dbReference type="PANTHER" id="PTHR43649:SF12">
    <property type="entry name" value="DIACETYLCHITOBIOSE BINDING PROTEIN DASA"/>
    <property type="match status" value="1"/>
</dbReference>
<keyword evidence="6" id="KW-1185">Reference proteome</keyword>